<keyword evidence="2" id="KW-0489">Methyltransferase</keyword>
<dbReference type="InterPro" id="IPR010300">
    <property type="entry name" value="CDO_1"/>
</dbReference>
<dbReference type="Gene3D" id="2.60.120.10">
    <property type="entry name" value="Jelly Rolls"/>
    <property type="match status" value="1"/>
</dbReference>
<dbReference type="CDD" id="cd02440">
    <property type="entry name" value="AdoMet_MTases"/>
    <property type="match status" value="1"/>
</dbReference>
<feature type="binding site" evidence="3">
    <location>
        <position position="91"/>
    </location>
    <ligand>
        <name>Fe cation</name>
        <dbReference type="ChEBI" id="CHEBI:24875"/>
        <note>catalytic</note>
    </ligand>
</feature>
<evidence type="ECO:0000256" key="2">
    <source>
        <dbReference type="ARBA" id="ARBA00022603"/>
    </source>
</evidence>
<dbReference type="PANTHER" id="PTHR42912">
    <property type="entry name" value="METHYLTRANSFERASE"/>
    <property type="match status" value="1"/>
</dbReference>
<comment type="caution">
    <text evidence="5">The sequence shown here is derived from an EMBL/GenBank/DDBJ whole genome shotgun (WGS) entry which is preliminary data.</text>
</comment>
<evidence type="ECO:0000259" key="4">
    <source>
        <dbReference type="Pfam" id="PF08241"/>
    </source>
</evidence>
<evidence type="ECO:0000313" key="5">
    <source>
        <dbReference type="EMBL" id="ORA36959.1"/>
    </source>
</evidence>
<comment type="similarity">
    <text evidence="1">Belongs to the cysteine dioxygenase family.</text>
</comment>
<keyword evidence="3" id="KW-0408">Iron</keyword>
<dbReference type="GO" id="GO:0032259">
    <property type="term" value="P:methylation"/>
    <property type="evidence" value="ECO:0007669"/>
    <property type="project" value="UniProtKB-KW"/>
</dbReference>
<dbReference type="SUPFAM" id="SSF53335">
    <property type="entry name" value="S-adenosyl-L-methionine-dependent methyltransferases"/>
    <property type="match status" value="1"/>
</dbReference>
<dbReference type="GO" id="GO:0016702">
    <property type="term" value="F:oxidoreductase activity, acting on single donors with incorporation of molecular oxygen, incorporation of two atoms of oxygen"/>
    <property type="evidence" value="ECO:0007669"/>
    <property type="project" value="InterPro"/>
</dbReference>
<evidence type="ECO:0000256" key="3">
    <source>
        <dbReference type="PIRSR" id="PIRSR610300-51"/>
    </source>
</evidence>
<dbReference type="PANTHER" id="PTHR42912:SF80">
    <property type="entry name" value="METHYLTRANSFERASE DOMAIN-CONTAINING PROTEIN"/>
    <property type="match status" value="1"/>
</dbReference>
<name>A0A1X0B421_9MYCO</name>
<dbReference type="GO" id="GO:0005506">
    <property type="term" value="F:iron ion binding"/>
    <property type="evidence" value="ECO:0007669"/>
    <property type="project" value="InterPro"/>
</dbReference>
<keyword evidence="3" id="KW-0479">Metal-binding</keyword>
<feature type="domain" description="Methyltransferase type 11" evidence="4">
    <location>
        <begin position="447"/>
        <end position="541"/>
    </location>
</feature>
<accession>A0A1X0B421</accession>
<dbReference type="Gene3D" id="3.40.50.150">
    <property type="entry name" value="Vaccinia Virus protein VP39"/>
    <property type="match status" value="1"/>
</dbReference>
<organism evidence="5 6">
    <name type="scientific">Mycobacterium aquaticum</name>
    <dbReference type="NCBI Taxonomy" id="1927124"/>
    <lineage>
        <taxon>Bacteria</taxon>
        <taxon>Bacillati</taxon>
        <taxon>Actinomycetota</taxon>
        <taxon>Actinomycetes</taxon>
        <taxon>Mycobacteriales</taxon>
        <taxon>Mycobacteriaceae</taxon>
        <taxon>Mycobacterium</taxon>
    </lineage>
</organism>
<dbReference type="InterPro" id="IPR013216">
    <property type="entry name" value="Methyltransf_11"/>
</dbReference>
<gene>
    <name evidence="5" type="ORF">BST13_09680</name>
</gene>
<dbReference type="InterPro" id="IPR029063">
    <property type="entry name" value="SAM-dependent_MTases_sf"/>
</dbReference>
<feature type="binding site" evidence="3">
    <location>
        <position position="89"/>
    </location>
    <ligand>
        <name>Fe cation</name>
        <dbReference type="ChEBI" id="CHEBI:24875"/>
        <note>catalytic</note>
    </ligand>
</feature>
<dbReference type="EMBL" id="MVHF01000007">
    <property type="protein sequence ID" value="ORA36959.1"/>
    <property type="molecule type" value="Genomic_DNA"/>
</dbReference>
<evidence type="ECO:0000313" key="6">
    <source>
        <dbReference type="Proteomes" id="UP000192448"/>
    </source>
</evidence>
<dbReference type="STRING" id="1927124.BST13_09680"/>
<keyword evidence="2" id="KW-0808">Transferase</keyword>
<dbReference type="InterPro" id="IPR014710">
    <property type="entry name" value="RmlC-like_jellyroll"/>
</dbReference>
<dbReference type="CDD" id="cd10548">
    <property type="entry name" value="cupin_CDO"/>
    <property type="match status" value="1"/>
</dbReference>
<dbReference type="SUPFAM" id="SSF51182">
    <property type="entry name" value="RmlC-like cupins"/>
    <property type="match status" value="1"/>
</dbReference>
<proteinExistence type="inferred from homology"/>
<reference evidence="5 6" key="1">
    <citation type="submission" date="2017-02" db="EMBL/GenBank/DDBJ databases">
        <title>The new phylogeny of genus Mycobacterium.</title>
        <authorList>
            <person name="Tortoli E."/>
            <person name="Trovato A."/>
            <person name="Cirillo D.M."/>
        </authorList>
    </citation>
    <scope>NUCLEOTIDE SEQUENCE [LARGE SCALE GENOMIC DNA]</scope>
    <source>
        <strain evidence="5 6">RW6</strain>
    </source>
</reference>
<dbReference type="InterPro" id="IPR011051">
    <property type="entry name" value="RmlC_Cupin_sf"/>
</dbReference>
<dbReference type="GO" id="GO:0008757">
    <property type="term" value="F:S-adenosylmethionine-dependent methyltransferase activity"/>
    <property type="evidence" value="ECO:0007669"/>
    <property type="project" value="InterPro"/>
</dbReference>
<evidence type="ECO:0000256" key="1">
    <source>
        <dbReference type="ARBA" id="ARBA00006622"/>
    </source>
</evidence>
<dbReference type="OrthoDB" id="4307675at2"/>
<keyword evidence="6" id="KW-1185">Reference proteome</keyword>
<dbReference type="Proteomes" id="UP000192448">
    <property type="component" value="Unassembled WGS sequence"/>
</dbReference>
<dbReference type="InterPro" id="IPR050508">
    <property type="entry name" value="Methyltransf_Superfamily"/>
</dbReference>
<dbReference type="AlphaFoldDB" id="A0A1X0B421"/>
<feature type="binding site" evidence="3">
    <location>
        <position position="139"/>
    </location>
    <ligand>
        <name>Fe cation</name>
        <dbReference type="ChEBI" id="CHEBI:24875"/>
        <note>catalytic</note>
    </ligand>
</feature>
<sequence length="646" mass="71089">MTTIAPQPIRQDPLAGLASMFDTLAAAAVGGNVPDAEVLTRVAQARPELAAAALTAQPGEPYSRLVLRVDDEVEIMLARWHPGQRCAPHDHGGAGGFVILLEGTFVERRFDWDGEDLVVTHSDTLPAGAVTSITSEVIHDMMAPDGGLSLHLYSPPANSMRVFDLERREVLELVGNYGAWIPQGDHARIPFARVAPARHAPPVIWVAHTTAYRGGSAEFATAAATMARELAAANPEADVVVAGLNRKADFISAMTRLADTGREIRELHLISHSGMYGPMFGSTQWPEQFSPHEWRTMTIPFSATGRAYFHACRTARWFAPFFADVFGVATFGNRDYTTVSARRDRFAWAGRQPETRQNLYLIDTPGHKSHGWTGSVRKYLGAAARPPVQCDPAGGFAVNQSAGTYDPVAELYDRAYVDIRVRGAEWRWVAQRAAQVRAQLGRGLRVLEIGCGTGALLRALDDDGLIDFAVGVDSSAPMLARARERSQDSRRLRFLQVHSPALDVPDDQFDVVISFLSFRYLDWDPVMAEIRRVLAPGGRLWVVDMVAQPVRMKELGVLARSALAHLRTRRTRPRFAADLAALTSHPDWLKMLARNPIRAEHEYRWYFASRFPGTGLDLLTATSTQRVVAFDSGPLPKGCTAPLTYP</sequence>
<protein>
    <recommendedName>
        <fullName evidence="4">Methyltransferase type 11 domain-containing protein</fullName>
    </recommendedName>
</protein>
<dbReference type="Pfam" id="PF05995">
    <property type="entry name" value="CDO_I"/>
    <property type="match status" value="1"/>
</dbReference>
<dbReference type="RefSeq" id="WP_083163052.1">
    <property type="nucleotide sequence ID" value="NZ_MVHF01000007.1"/>
</dbReference>
<dbReference type="Pfam" id="PF08241">
    <property type="entry name" value="Methyltransf_11"/>
    <property type="match status" value="1"/>
</dbReference>